<sequence>LNSTSFFRQRSELRFAQQSTITMPTLSGYYTSLSGRTLTINDRDELTLLPRGKELHDQTKLRADGEFWLCRDDGRVGKFGNPTKAILHIKGQGYHIWVEPRGFSNGMTEYGLVPILPQHEYSNTFLAVNDLDQLDIVGQWGAEAKFRCFE</sequence>
<comment type="caution">
    <text evidence="1">The sequence shown here is derived from an EMBL/GenBank/DDBJ whole genome shotgun (WGS) entry which is preliminary data.</text>
</comment>
<evidence type="ECO:0000313" key="1">
    <source>
        <dbReference type="EMBL" id="KNG81700.1"/>
    </source>
</evidence>
<name>A0A0L1IQP0_ASPN3</name>
<dbReference type="GeneID" id="26813265"/>
<reference evidence="1 2" key="1">
    <citation type="submission" date="2014-06" db="EMBL/GenBank/DDBJ databases">
        <title>The Genome of the Aflatoxigenic Filamentous Fungus Aspergillus nomius.</title>
        <authorList>
            <person name="Moore M.G."/>
            <person name="Shannon B.M."/>
            <person name="Brian M.M."/>
        </authorList>
    </citation>
    <scope>NUCLEOTIDE SEQUENCE [LARGE SCALE GENOMIC DNA]</scope>
    <source>
        <strain evidence="1 2">NRRL 13137</strain>
    </source>
</reference>
<evidence type="ECO:0000313" key="2">
    <source>
        <dbReference type="Proteomes" id="UP000037505"/>
    </source>
</evidence>
<proteinExistence type="predicted"/>
<dbReference type="EMBL" id="JNOM01000418">
    <property type="protein sequence ID" value="KNG81700.1"/>
    <property type="molecule type" value="Genomic_DNA"/>
</dbReference>
<protein>
    <submittedName>
        <fullName evidence="1">Uncharacterized protein</fullName>
    </submittedName>
</protein>
<dbReference type="RefSeq" id="XP_015402623.1">
    <property type="nucleotide sequence ID" value="XM_015556717.1"/>
</dbReference>
<keyword evidence="2" id="KW-1185">Reference proteome</keyword>
<dbReference type="OrthoDB" id="4458099at2759"/>
<dbReference type="AlphaFoldDB" id="A0A0L1IQP0"/>
<gene>
    <name evidence="1" type="ORF">ANOM_011461</name>
</gene>
<feature type="non-terminal residue" evidence="1">
    <location>
        <position position="1"/>
    </location>
</feature>
<accession>A0A0L1IQP0</accession>
<dbReference type="Proteomes" id="UP000037505">
    <property type="component" value="Unassembled WGS sequence"/>
</dbReference>
<organism evidence="1 2">
    <name type="scientific">Aspergillus nomiae NRRL (strain ATCC 15546 / NRRL 13137 / CBS 260.88 / M93)</name>
    <dbReference type="NCBI Taxonomy" id="1509407"/>
    <lineage>
        <taxon>Eukaryota</taxon>
        <taxon>Fungi</taxon>
        <taxon>Dikarya</taxon>
        <taxon>Ascomycota</taxon>
        <taxon>Pezizomycotina</taxon>
        <taxon>Eurotiomycetes</taxon>
        <taxon>Eurotiomycetidae</taxon>
        <taxon>Eurotiales</taxon>
        <taxon>Aspergillaceae</taxon>
        <taxon>Aspergillus</taxon>
        <taxon>Aspergillus subgen. Circumdati</taxon>
    </lineage>
</organism>